<organism evidence="2 3">
    <name type="scientific">Colocasia esculenta</name>
    <name type="common">Wild taro</name>
    <name type="synonym">Arum esculentum</name>
    <dbReference type="NCBI Taxonomy" id="4460"/>
    <lineage>
        <taxon>Eukaryota</taxon>
        <taxon>Viridiplantae</taxon>
        <taxon>Streptophyta</taxon>
        <taxon>Embryophyta</taxon>
        <taxon>Tracheophyta</taxon>
        <taxon>Spermatophyta</taxon>
        <taxon>Magnoliopsida</taxon>
        <taxon>Liliopsida</taxon>
        <taxon>Araceae</taxon>
        <taxon>Aroideae</taxon>
        <taxon>Colocasieae</taxon>
        <taxon>Colocasia</taxon>
    </lineage>
</organism>
<dbReference type="EMBL" id="NMUH01003028">
    <property type="protein sequence ID" value="MQM03411.1"/>
    <property type="molecule type" value="Genomic_DNA"/>
</dbReference>
<feature type="compositionally biased region" description="Low complexity" evidence="1">
    <location>
        <begin position="1"/>
        <end position="34"/>
    </location>
</feature>
<accession>A0A843WCN3</accession>
<reference evidence="2" key="1">
    <citation type="submission" date="2017-07" db="EMBL/GenBank/DDBJ databases">
        <title>Taro Niue Genome Assembly and Annotation.</title>
        <authorList>
            <person name="Atibalentja N."/>
            <person name="Keating K."/>
            <person name="Fields C.J."/>
        </authorList>
    </citation>
    <scope>NUCLEOTIDE SEQUENCE</scope>
    <source>
        <strain evidence="2">Niue_2</strain>
        <tissue evidence="2">Leaf</tissue>
    </source>
</reference>
<feature type="region of interest" description="Disordered" evidence="1">
    <location>
        <begin position="1"/>
        <end position="40"/>
    </location>
</feature>
<evidence type="ECO:0000256" key="1">
    <source>
        <dbReference type="SAM" id="MobiDB-lite"/>
    </source>
</evidence>
<proteinExistence type="predicted"/>
<evidence type="ECO:0000313" key="2">
    <source>
        <dbReference type="EMBL" id="MQM03411.1"/>
    </source>
</evidence>
<sequence length="189" mass="20499">MGQALPPLASSASPSTRSRAPPPLASSAPPSTRSQAPHPRPHLLHAVGYPRFLGEPVTCVVLGACSGMRARGWGTDTSRRHWSPASPVFPVSHFWELGPESLKVPGLDLQLCGLQVWCWLVSTVLWFMVVELQLDLSSVTARLRGGSCVVRVGYWCHEPVVRSRVVASFFPTRALPLVVACVCELLVEV</sequence>
<gene>
    <name evidence="2" type="ORF">Taro_036191</name>
</gene>
<keyword evidence="3" id="KW-1185">Reference proteome</keyword>
<protein>
    <submittedName>
        <fullName evidence="2">Uncharacterized protein</fullName>
    </submittedName>
</protein>
<evidence type="ECO:0000313" key="3">
    <source>
        <dbReference type="Proteomes" id="UP000652761"/>
    </source>
</evidence>
<name>A0A843WCN3_COLES</name>
<comment type="caution">
    <text evidence="2">The sequence shown here is derived from an EMBL/GenBank/DDBJ whole genome shotgun (WGS) entry which is preliminary data.</text>
</comment>
<dbReference type="Proteomes" id="UP000652761">
    <property type="component" value="Unassembled WGS sequence"/>
</dbReference>
<dbReference type="AlphaFoldDB" id="A0A843WCN3"/>